<proteinExistence type="predicted"/>
<accession>A0A2W5N9F1</accession>
<dbReference type="EMBL" id="QFQB01000014">
    <property type="protein sequence ID" value="PZQ47385.1"/>
    <property type="molecule type" value="Genomic_DNA"/>
</dbReference>
<dbReference type="Proteomes" id="UP000249417">
    <property type="component" value="Unassembled WGS sequence"/>
</dbReference>
<dbReference type="SUPFAM" id="SSF47240">
    <property type="entry name" value="Ferritin-like"/>
    <property type="match status" value="1"/>
</dbReference>
<protein>
    <submittedName>
        <fullName evidence="1">Uncharacterized protein</fullName>
    </submittedName>
</protein>
<comment type="caution">
    <text evidence="1">The sequence shown here is derived from an EMBL/GenBank/DDBJ whole genome shotgun (WGS) entry which is preliminary data.</text>
</comment>
<name>A0A2W5N9F1_9BACT</name>
<evidence type="ECO:0000313" key="1">
    <source>
        <dbReference type="EMBL" id="PZQ47385.1"/>
    </source>
</evidence>
<organism evidence="1 2">
    <name type="scientific">Micavibrio aeruginosavorus</name>
    <dbReference type="NCBI Taxonomy" id="349221"/>
    <lineage>
        <taxon>Bacteria</taxon>
        <taxon>Pseudomonadati</taxon>
        <taxon>Bdellovibrionota</taxon>
        <taxon>Bdellovibrionia</taxon>
        <taxon>Bdellovibrionales</taxon>
        <taxon>Pseudobdellovibrionaceae</taxon>
        <taxon>Micavibrio</taxon>
    </lineage>
</organism>
<dbReference type="CDD" id="cd07909">
    <property type="entry name" value="YciF"/>
    <property type="match status" value="1"/>
</dbReference>
<evidence type="ECO:0000313" key="2">
    <source>
        <dbReference type="Proteomes" id="UP000249417"/>
    </source>
</evidence>
<dbReference type="InterPro" id="IPR010287">
    <property type="entry name" value="DUF892_YciF-like"/>
</dbReference>
<dbReference type="Gene3D" id="1.20.1260.10">
    <property type="match status" value="1"/>
</dbReference>
<dbReference type="Pfam" id="PF05974">
    <property type="entry name" value="DUF892"/>
    <property type="match status" value="1"/>
</dbReference>
<gene>
    <name evidence="1" type="ORF">DI551_03570</name>
</gene>
<dbReference type="InterPro" id="IPR012347">
    <property type="entry name" value="Ferritin-like"/>
</dbReference>
<sequence length="167" mass="18611">MAKVESFMDLFVHELSDLYNAEKQLTKALPKMAKAANDPQLKKGFETHLKETEGQIEILDQVFELCECKPERVTCEAMKGLIEEGSEAIDEFDEGPLRDVALIIAAQKVEHYEIAGYGSMCALAEKLGLDEAVSLLRRIEEQEAATDKKLTQAAMTINEEAYKIAAE</sequence>
<dbReference type="InterPro" id="IPR047114">
    <property type="entry name" value="YciF"/>
</dbReference>
<dbReference type="InterPro" id="IPR009078">
    <property type="entry name" value="Ferritin-like_SF"/>
</dbReference>
<dbReference type="PANTHER" id="PTHR30565">
    <property type="entry name" value="PROTEIN YCIF"/>
    <property type="match status" value="1"/>
</dbReference>
<dbReference type="AlphaFoldDB" id="A0A2W5N9F1"/>
<dbReference type="PANTHER" id="PTHR30565:SF9">
    <property type="entry name" value="PROTEIN YCIF"/>
    <property type="match status" value="1"/>
</dbReference>
<reference evidence="1 2" key="1">
    <citation type="submission" date="2017-08" db="EMBL/GenBank/DDBJ databases">
        <title>Infants hospitalized years apart are colonized by the same room-sourced microbial strains.</title>
        <authorList>
            <person name="Brooks B."/>
            <person name="Olm M.R."/>
            <person name="Firek B.A."/>
            <person name="Baker R."/>
            <person name="Thomas B.C."/>
            <person name="Morowitz M.J."/>
            <person name="Banfield J.F."/>
        </authorList>
    </citation>
    <scope>NUCLEOTIDE SEQUENCE [LARGE SCALE GENOMIC DNA]</scope>
    <source>
        <strain evidence="1">S2_005_002_R2_29</strain>
    </source>
</reference>